<dbReference type="OrthoDB" id="73875at2759"/>
<evidence type="ECO:0000313" key="12">
    <source>
        <dbReference type="Proteomes" id="UP000198372"/>
    </source>
</evidence>
<dbReference type="Gene3D" id="3.20.20.80">
    <property type="entry name" value="Glycosidases"/>
    <property type="match status" value="1"/>
</dbReference>
<dbReference type="InterPro" id="IPR050314">
    <property type="entry name" value="Glycosyl_Hydrlase_18"/>
</dbReference>
<evidence type="ECO:0000259" key="10">
    <source>
        <dbReference type="PROSITE" id="PS51910"/>
    </source>
</evidence>
<dbReference type="InterPro" id="IPR001223">
    <property type="entry name" value="Glyco_hydro18_cat"/>
</dbReference>
<organism evidence="11 12">
    <name type="scientific">Microbotryum intermedium</name>
    <dbReference type="NCBI Taxonomy" id="269621"/>
    <lineage>
        <taxon>Eukaryota</taxon>
        <taxon>Fungi</taxon>
        <taxon>Dikarya</taxon>
        <taxon>Basidiomycota</taxon>
        <taxon>Pucciniomycotina</taxon>
        <taxon>Microbotryomycetes</taxon>
        <taxon>Microbotryales</taxon>
        <taxon>Microbotryaceae</taxon>
        <taxon>Microbotryum</taxon>
    </lineage>
</organism>
<evidence type="ECO:0000256" key="3">
    <source>
        <dbReference type="ARBA" id="ARBA00023024"/>
    </source>
</evidence>
<comment type="similarity">
    <text evidence="8">Belongs to the glycosyl hydrolase 18 family.</text>
</comment>
<proteinExistence type="inferred from homology"/>
<dbReference type="GO" id="GO:0006032">
    <property type="term" value="P:chitin catabolic process"/>
    <property type="evidence" value="ECO:0007669"/>
    <property type="project" value="UniProtKB-KW"/>
</dbReference>
<dbReference type="STRING" id="269621.A0A238FIL1"/>
<dbReference type="PANTHER" id="PTHR11177">
    <property type="entry name" value="CHITINASE"/>
    <property type="match status" value="1"/>
</dbReference>
<dbReference type="InterPro" id="IPR029070">
    <property type="entry name" value="Chitinase_insertion_sf"/>
</dbReference>
<protein>
    <submittedName>
        <fullName evidence="11">BQ2448_3678 protein</fullName>
    </submittedName>
</protein>
<dbReference type="GO" id="GO:0005576">
    <property type="term" value="C:extracellular region"/>
    <property type="evidence" value="ECO:0007669"/>
    <property type="project" value="TreeGrafter"/>
</dbReference>
<keyword evidence="2 7" id="KW-0378">Hydrolase</keyword>
<dbReference type="SUPFAM" id="SSF51445">
    <property type="entry name" value="(Trans)glycosidases"/>
    <property type="match status" value="1"/>
</dbReference>
<feature type="chain" id="PRO_5011969142" evidence="9">
    <location>
        <begin position="24"/>
        <end position="465"/>
    </location>
</feature>
<dbReference type="Pfam" id="PF00704">
    <property type="entry name" value="Glyco_hydro_18"/>
    <property type="match status" value="1"/>
</dbReference>
<dbReference type="InterPro" id="IPR001579">
    <property type="entry name" value="Glyco_hydro_18_chit_AS"/>
</dbReference>
<dbReference type="AlphaFoldDB" id="A0A238FIL1"/>
<dbReference type="SMART" id="SM00636">
    <property type="entry name" value="Glyco_18"/>
    <property type="match status" value="1"/>
</dbReference>
<dbReference type="EMBL" id="FMSP01000006">
    <property type="protein sequence ID" value="SCV70916.1"/>
    <property type="molecule type" value="Genomic_DNA"/>
</dbReference>
<name>A0A238FIL1_9BASI</name>
<keyword evidence="6" id="KW-0624">Polysaccharide degradation</keyword>
<comment type="catalytic activity">
    <reaction evidence="1">
        <text>Random endo-hydrolysis of N-acetyl-beta-D-glucosaminide (1-&gt;4)-beta-linkages in chitin and chitodextrins.</text>
        <dbReference type="EC" id="3.2.1.14"/>
    </reaction>
</comment>
<evidence type="ECO:0000256" key="4">
    <source>
        <dbReference type="ARBA" id="ARBA00023277"/>
    </source>
</evidence>
<dbReference type="PROSITE" id="PS51910">
    <property type="entry name" value="GH18_2"/>
    <property type="match status" value="1"/>
</dbReference>
<evidence type="ECO:0000256" key="1">
    <source>
        <dbReference type="ARBA" id="ARBA00000822"/>
    </source>
</evidence>
<keyword evidence="12" id="KW-1185">Reference proteome</keyword>
<keyword evidence="4" id="KW-0119">Carbohydrate metabolism</keyword>
<evidence type="ECO:0000256" key="8">
    <source>
        <dbReference type="RuleBase" id="RU004453"/>
    </source>
</evidence>
<dbReference type="GO" id="GO:0000272">
    <property type="term" value="P:polysaccharide catabolic process"/>
    <property type="evidence" value="ECO:0007669"/>
    <property type="project" value="UniProtKB-KW"/>
</dbReference>
<dbReference type="GO" id="GO:0008843">
    <property type="term" value="F:endochitinase activity"/>
    <property type="evidence" value="ECO:0007669"/>
    <property type="project" value="UniProtKB-EC"/>
</dbReference>
<evidence type="ECO:0000256" key="7">
    <source>
        <dbReference type="RuleBase" id="RU000489"/>
    </source>
</evidence>
<evidence type="ECO:0000256" key="6">
    <source>
        <dbReference type="ARBA" id="ARBA00023326"/>
    </source>
</evidence>
<evidence type="ECO:0000256" key="5">
    <source>
        <dbReference type="ARBA" id="ARBA00023295"/>
    </source>
</evidence>
<dbReference type="PANTHER" id="PTHR11177:SF317">
    <property type="entry name" value="CHITINASE 12-RELATED"/>
    <property type="match status" value="1"/>
</dbReference>
<sequence length="465" mass="50879">MTKMVSRCITVLLGLILINAVAAEEIFGQYWPAYGKQKPTSLDWSVTDIGYYFGECAAGSADVPLPKLQHAGRVHHSTMVRRSDDSLVVLVNGLGLMLTNLLCRFLPTVTVTNNTGFTVPKGQPEADIKAFVATAHKHRKKAVFAIGGWTGSRYFSDRVATAFNRADFATSILSFVKTYGFDGVDLDWEYPGKQGIGCNKVRPTDSANFLSFLKTLRRALPSPYLITAAIGTSGIIGPNGAPLPDMRPYSKILDYINLMTYDIGGNWSPTSGPNSPFRTCNSATSVIQVVQTFKKAGVPVEKMVVGIPSYGHSYELVSSTLKKQMIGRYTSQVYQNKTNRIPKGDKSDSNAPKTDICNVRSASFSGTWTYNSLISEGLLSADGSKGLKGFTRRYDYCTATPFLFNPKTKIMINYEDGFSASQKIGYVTEQFLAGVFVFDSTGFNRDGGRHPAVLTTIRYALDVNT</sequence>
<dbReference type="PROSITE" id="PS01095">
    <property type="entry name" value="GH18_1"/>
    <property type="match status" value="1"/>
</dbReference>
<keyword evidence="9" id="KW-0732">Signal</keyword>
<dbReference type="SUPFAM" id="SSF54556">
    <property type="entry name" value="Chitinase insertion domain"/>
    <property type="match status" value="1"/>
</dbReference>
<accession>A0A238FIL1</accession>
<evidence type="ECO:0000313" key="11">
    <source>
        <dbReference type="EMBL" id="SCV70916.1"/>
    </source>
</evidence>
<feature type="signal peptide" evidence="9">
    <location>
        <begin position="1"/>
        <end position="23"/>
    </location>
</feature>
<evidence type="ECO:0000256" key="9">
    <source>
        <dbReference type="SAM" id="SignalP"/>
    </source>
</evidence>
<reference evidence="12" key="1">
    <citation type="submission" date="2016-09" db="EMBL/GenBank/DDBJ databases">
        <authorList>
            <person name="Jeantristanb JTB J.-T."/>
            <person name="Ricardo R."/>
        </authorList>
    </citation>
    <scope>NUCLEOTIDE SEQUENCE [LARGE SCALE GENOMIC DNA]</scope>
</reference>
<keyword evidence="3" id="KW-0146">Chitin degradation</keyword>
<evidence type="ECO:0000256" key="2">
    <source>
        <dbReference type="ARBA" id="ARBA00022801"/>
    </source>
</evidence>
<dbReference type="Proteomes" id="UP000198372">
    <property type="component" value="Unassembled WGS sequence"/>
</dbReference>
<feature type="domain" description="GH18" evidence="10">
    <location>
        <begin position="47"/>
        <end position="465"/>
    </location>
</feature>
<gene>
    <name evidence="11" type="ORF">BQ2448_3678</name>
</gene>
<dbReference type="InterPro" id="IPR011583">
    <property type="entry name" value="Chitinase_II/V-like_cat"/>
</dbReference>
<dbReference type="InterPro" id="IPR017853">
    <property type="entry name" value="GH"/>
</dbReference>
<keyword evidence="5 7" id="KW-0326">Glycosidase</keyword>
<dbReference type="GO" id="GO:0008061">
    <property type="term" value="F:chitin binding"/>
    <property type="evidence" value="ECO:0007669"/>
    <property type="project" value="InterPro"/>
</dbReference>